<keyword evidence="10" id="KW-1185">Reference proteome</keyword>
<organism evidence="9 10">
    <name type="scientific">Cystoisospora suis</name>
    <dbReference type="NCBI Taxonomy" id="483139"/>
    <lineage>
        <taxon>Eukaryota</taxon>
        <taxon>Sar</taxon>
        <taxon>Alveolata</taxon>
        <taxon>Apicomplexa</taxon>
        <taxon>Conoidasida</taxon>
        <taxon>Coccidia</taxon>
        <taxon>Eucoccidiorida</taxon>
        <taxon>Eimeriorina</taxon>
        <taxon>Sarcocystidae</taxon>
        <taxon>Cystoisospora</taxon>
    </lineage>
</organism>
<evidence type="ECO:0000259" key="8">
    <source>
        <dbReference type="Pfam" id="PF16282"/>
    </source>
</evidence>
<feature type="compositionally biased region" description="Gly residues" evidence="7">
    <location>
        <begin position="209"/>
        <end position="218"/>
    </location>
</feature>
<evidence type="ECO:0000313" key="10">
    <source>
        <dbReference type="Proteomes" id="UP000221165"/>
    </source>
</evidence>
<evidence type="ECO:0000256" key="1">
    <source>
        <dbReference type="ARBA" id="ARBA00004123"/>
    </source>
</evidence>
<dbReference type="OrthoDB" id="19740at2759"/>
<dbReference type="EMBL" id="MIGC01001087">
    <property type="protein sequence ID" value="PHJ23518.1"/>
    <property type="molecule type" value="Genomic_DNA"/>
</dbReference>
<gene>
    <name evidence="9" type="ORF">CSUI_002625</name>
</gene>
<dbReference type="InterPro" id="IPR009057">
    <property type="entry name" value="Homeodomain-like_sf"/>
</dbReference>
<evidence type="ECO:0000256" key="4">
    <source>
        <dbReference type="ARBA" id="ARBA00023163"/>
    </source>
</evidence>
<keyword evidence="3" id="KW-0805">Transcription regulation</keyword>
<dbReference type="Gene3D" id="1.10.10.60">
    <property type="entry name" value="Homeodomain-like"/>
    <property type="match status" value="1"/>
</dbReference>
<dbReference type="InterPro" id="IPR032563">
    <property type="entry name" value="DAMP1_SANT-like"/>
</dbReference>
<feature type="region of interest" description="Disordered" evidence="7">
    <location>
        <begin position="789"/>
        <end position="822"/>
    </location>
</feature>
<dbReference type="InterPro" id="IPR027109">
    <property type="entry name" value="Swc4/Dmap1"/>
</dbReference>
<feature type="domain" description="DAMP1 SANT/Myb-like" evidence="8">
    <location>
        <begin position="264"/>
        <end position="343"/>
    </location>
</feature>
<dbReference type="GO" id="GO:0000812">
    <property type="term" value="C:Swr1 complex"/>
    <property type="evidence" value="ECO:0007669"/>
    <property type="project" value="TreeGrafter"/>
</dbReference>
<dbReference type="GO" id="GO:0000122">
    <property type="term" value="P:negative regulation of transcription by RNA polymerase II"/>
    <property type="evidence" value="ECO:0007669"/>
    <property type="project" value="TreeGrafter"/>
</dbReference>
<dbReference type="PANTHER" id="PTHR12855:SF10">
    <property type="entry name" value="DNA METHYLTRANSFERASE 1-ASSOCIATED PROTEIN 1"/>
    <property type="match status" value="1"/>
</dbReference>
<dbReference type="GO" id="GO:0006281">
    <property type="term" value="P:DNA repair"/>
    <property type="evidence" value="ECO:0007669"/>
    <property type="project" value="InterPro"/>
</dbReference>
<sequence length="975" mass="105800">MSLIREVLGISQQSIEGMLSLNERLLSHEPSIPPPPPSADPTLTRACSATRKERKLHEAIALEAERDVQQDPGFIFSSASLAKSLEGLPKDIRCAIMGGSGSLPSLPAVMHRPRLKRNSTDRRVIPPAAKWRLCAFTNSAREDGLCLVHWRRLSEQQGQQLRLQVAQNIPHPPDVPGVVKSETTSFSSHQSLHIKKESEGKPCCSNGADRGGGEGGGVDVKVPPSRSGEELRKRETSSVVESLRKLSFQGKLQKGYLVKPEKEYPFAKFNTKVDYRPISDDLYDKYIQHLDSSWTKEQTLTLWKTVHDYDLQWPVIFDVIPSSWGRSVEELKQRYYAVAKRLVARQFEEQEEEELAKGPGASNAALARIREERQRHPLIRFNFNLAAECQRRRLLDRQQRVGMEDLHREQELQTQIRSAEARLKKISKMRDEQKRLHKRFDLPADAAPPVRTHHQLAYWTWNMVAVGSFLELTAPTCASLSVLLENAKRKAYSEKFNNHIDSYLASIGVGHPSCYTYSIAEACWGLRSDVSTMLHLRQRVDKLKEELNYWTAISTTNPACTPAEGGGATEGVSRLSPRTAQPGAGGEKKGGGRGVSASSSVSQQSTGARGGNRGDRSQTSRNPRQLLSTSGDSHISSARGSRSPSISSGRAPLDGSVQHLQSPAPSSALPSNASLRSTSSVASAMPVDPSSISMPLASSPPVPVSAHPPSSLVSSAPVGPSPMVSAVGPLPPSGGSFPVPAAIQNHPQQSGYSVAGHPGQQPLSSSGPLHVPNFNEHMHASLQGSSFVGHASAFPHQSPADLSQHSPPHFQMPGCPPSASQASLDKNVAAMSHNQSSFGQSIPFPQQAMSMRPQNTIPPQNMRQAHIQQPMMPMYHVPGVHPAHSAPPSHQSLPHFSAVPSYSPSSMNASASGGSIAASQQTQGGFQQQLQQKGMSRPSHVPSHAPQAIYYGGVSPPQNVWGGGEDDMRRDPSSA</sequence>
<dbReference type="VEuPathDB" id="ToxoDB:CSUI_002625"/>
<dbReference type="GO" id="GO:0003714">
    <property type="term" value="F:transcription corepressor activity"/>
    <property type="evidence" value="ECO:0007669"/>
    <property type="project" value="TreeGrafter"/>
</dbReference>
<feature type="coiled-coil region" evidence="6">
    <location>
        <begin position="409"/>
        <end position="436"/>
    </location>
</feature>
<feature type="region of interest" description="Disordered" evidence="7">
    <location>
        <begin position="560"/>
        <end position="675"/>
    </location>
</feature>
<feature type="compositionally biased region" description="Low complexity" evidence="7">
    <location>
        <begin position="595"/>
        <end position="607"/>
    </location>
</feature>
<keyword evidence="4" id="KW-0804">Transcription</keyword>
<keyword evidence="6" id="KW-0175">Coiled coil</keyword>
<dbReference type="GeneID" id="94426036"/>
<feature type="region of interest" description="Disordered" evidence="7">
    <location>
        <begin position="195"/>
        <end position="235"/>
    </location>
</feature>
<feature type="region of interest" description="Disordered" evidence="7">
    <location>
        <begin position="735"/>
        <end position="774"/>
    </location>
</feature>
<keyword evidence="9" id="KW-0238">DNA-binding</keyword>
<evidence type="ECO:0000256" key="3">
    <source>
        <dbReference type="ARBA" id="ARBA00023015"/>
    </source>
</evidence>
<keyword evidence="2" id="KW-0156">Chromatin regulator</keyword>
<feature type="region of interest" description="Disordered" evidence="7">
    <location>
        <begin position="900"/>
        <end position="975"/>
    </location>
</feature>
<dbReference type="Pfam" id="PF16282">
    <property type="entry name" value="SANT_DAMP1_like"/>
    <property type="match status" value="1"/>
</dbReference>
<keyword evidence="5" id="KW-0539">Nucleus</keyword>
<feature type="compositionally biased region" description="Polar residues" evidence="7">
    <location>
        <begin position="619"/>
        <end position="634"/>
    </location>
</feature>
<dbReference type="AlphaFoldDB" id="A0A2C6L7C0"/>
<feature type="compositionally biased region" description="Low complexity" evidence="7">
    <location>
        <begin position="901"/>
        <end position="934"/>
    </location>
</feature>
<evidence type="ECO:0000256" key="7">
    <source>
        <dbReference type="SAM" id="MobiDB-lite"/>
    </source>
</evidence>
<reference evidence="9 10" key="1">
    <citation type="journal article" date="2017" name="Int. J. Parasitol.">
        <title>The genome of the protozoan parasite Cystoisospora suis and a reverse vaccinology approach to identify vaccine candidates.</title>
        <authorList>
            <person name="Palmieri N."/>
            <person name="Shrestha A."/>
            <person name="Ruttkowski B."/>
            <person name="Beck T."/>
            <person name="Vogl C."/>
            <person name="Tomley F."/>
            <person name="Blake D.P."/>
            <person name="Joachim A."/>
        </authorList>
    </citation>
    <scope>NUCLEOTIDE SEQUENCE [LARGE SCALE GENOMIC DNA]</scope>
    <source>
        <strain evidence="9 10">Wien I</strain>
    </source>
</reference>
<comment type="caution">
    <text evidence="9">The sequence shown here is derived from an EMBL/GenBank/DDBJ whole genome shotgun (WGS) entry which is preliminary data.</text>
</comment>
<dbReference type="RefSeq" id="XP_067925193.1">
    <property type="nucleotide sequence ID" value="XM_068062825.1"/>
</dbReference>
<comment type="subcellular location">
    <subcellularLocation>
        <location evidence="1">Nucleus</location>
    </subcellularLocation>
</comment>
<accession>A0A2C6L7C0</accession>
<dbReference type="Proteomes" id="UP000221165">
    <property type="component" value="Unassembled WGS sequence"/>
</dbReference>
<feature type="compositionally biased region" description="Low complexity" evidence="7">
    <location>
        <begin position="635"/>
        <end position="652"/>
    </location>
</feature>
<proteinExistence type="predicted"/>
<feature type="compositionally biased region" description="Low complexity" evidence="7">
    <location>
        <begin position="660"/>
        <end position="675"/>
    </location>
</feature>
<evidence type="ECO:0000256" key="5">
    <source>
        <dbReference type="ARBA" id="ARBA00023242"/>
    </source>
</evidence>
<dbReference type="PANTHER" id="PTHR12855">
    <property type="entry name" value="DNA METHYLTRANSFERASE 1-ASSOCIATED PROTEIN 1 FAMILY MEMBER"/>
    <property type="match status" value="1"/>
</dbReference>
<name>A0A2C6L7C0_9APIC</name>
<evidence type="ECO:0000256" key="2">
    <source>
        <dbReference type="ARBA" id="ARBA00022853"/>
    </source>
</evidence>
<dbReference type="GO" id="GO:0006338">
    <property type="term" value="P:chromatin remodeling"/>
    <property type="evidence" value="ECO:0007669"/>
    <property type="project" value="InterPro"/>
</dbReference>
<dbReference type="SUPFAM" id="SSF46689">
    <property type="entry name" value="Homeodomain-like"/>
    <property type="match status" value="1"/>
</dbReference>
<evidence type="ECO:0000256" key="6">
    <source>
        <dbReference type="SAM" id="Coils"/>
    </source>
</evidence>
<dbReference type="GO" id="GO:0035267">
    <property type="term" value="C:NuA4 histone acetyltransferase complex"/>
    <property type="evidence" value="ECO:0007669"/>
    <property type="project" value="InterPro"/>
</dbReference>
<evidence type="ECO:0000313" key="9">
    <source>
        <dbReference type="EMBL" id="PHJ23518.1"/>
    </source>
</evidence>
<dbReference type="GO" id="GO:0003677">
    <property type="term" value="F:DNA binding"/>
    <property type="evidence" value="ECO:0007669"/>
    <property type="project" value="UniProtKB-KW"/>
</dbReference>
<feature type="compositionally biased region" description="Basic and acidic residues" evidence="7">
    <location>
        <begin position="966"/>
        <end position="975"/>
    </location>
</feature>
<protein>
    <submittedName>
        <fullName evidence="9">Myb family dna-binding domain-containing protein</fullName>
    </submittedName>
</protein>